<gene>
    <name evidence="1" type="ORF">GK108_20035</name>
</gene>
<protein>
    <submittedName>
        <fullName evidence="1">Uncharacterized protein</fullName>
    </submittedName>
</protein>
<name>A0A6L9L9E7_9BACT</name>
<keyword evidence="2" id="KW-1185">Reference proteome</keyword>
<dbReference type="Proteomes" id="UP000474175">
    <property type="component" value="Unassembled WGS sequence"/>
</dbReference>
<comment type="caution">
    <text evidence="1">The sequence shown here is derived from an EMBL/GenBank/DDBJ whole genome shotgun (WGS) entry which is preliminary data.</text>
</comment>
<sequence length="181" mass="20934">MENTSTNSFDEVLAEKQQIDTLLERGMDFTVDKKSLLRFFGKKQRVFKVYQPYLGTLDYLSQEYINMAFSEERLKADPVGESKRLIEHNAKRCGRVIAIAVLNSQWKIKLFAGLLANYFSWHLTPGKLFDLVMLINTLTNMGAFTNSIRFLSVDKRTTNPILIEEPKNQEAEAFLKEWQQG</sequence>
<dbReference type="RefSeq" id="WP_163952383.1">
    <property type="nucleotide sequence ID" value="NZ_JAAFZH010000010.1"/>
</dbReference>
<accession>A0A6L9L9E7</accession>
<dbReference type="AlphaFoldDB" id="A0A6L9L9E7"/>
<reference evidence="1 2" key="1">
    <citation type="submission" date="2020-02" db="EMBL/GenBank/DDBJ databases">
        <title>Draft genome sequence of two Spirosoma agri KCTC 52727 and Spirosoma terrae KCTC 52035.</title>
        <authorList>
            <person name="Rojas J."/>
            <person name="Ambika Manirajan B."/>
            <person name="Suarez C."/>
            <person name="Ratering S."/>
            <person name="Schnell S."/>
        </authorList>
    </citation>
    <scope>NUCLEOTIDE SEQUENCE [LARGE SCALE GENOMIC DNA]</scope>
    <source>
        <strain evidence="1 2">KCTC 52035</strain>
    </source>
</reference>
<evidence type="ECO:0000313" key="2">
    <source>
        <dbReference type="Proteomes" id="UP000474175"/>
    </source>
</evidence>
<evidence type="ECO:0000313" key="1">
    <source>
        <dbReference type="EMBL" id="NDU97184.1"/>
    </source>
</evidence>
<proteinExistence type="predicted"/>
<organism evidence="1 2">
    <name type="scientific">Spirosoma terrae</name>
    <dbReference type="NCBI Taxonomy" id="1968276"/>
    <lineage>
        <taxon>Bacteria</taxon>
        <taxon>Pseudomonadati</taxon>
        <taxon>Bacteroidota</taxon>
        <taxon>Cytophagia</taxon>
        <taxon>Cytophagales</taxon>
        <taxon>Cytophagaceae</taxon>
        <taxon>Spirosoma</taxon>
    </lineage>
</organism>
<dbReference type="EMBL" id="JAAFZH010000010">
    <property type="protein sequence ID" value="NDU97184.1"/>
    <property type="molecule type" value="Genomic_DNA"/>
</dbReference>